<gene>
    <name evidence="2" type="ORF">GCM10011328_14450</name>
</gene>
<name>A0ABQ1GBN1_9GAMM</name>
<sequence>MVSLISACYKSSQEQVNKINKVSSVKKSLVLLYCVLALPIIAQAGVTVDVNVPGVSVHLGDQDHRGYYWDGYDWRPPQWWHEHQGHHIGDRNNHGMYWRGDRWQPSPPPKQYYDRAHEKFHRQESPHGDPRHDNKGQQRGNDNPQGKGQPIPPDGQRY</sequence>
<evidence type="ECO:0000256" key="1">
    <source>
        <dbReference type="SAM" id="MobiDB-lite"/>
    </source>
</evidence>
<accession>A0ABQ1GBN1</accession>
<organism evidence="2 3">
    <name type="scientific">Hafnia psychrotolerans</name>
    <dbReference type="NCBI Taxonomy" id="1477018"/>
    <lineage>
        <taxon>Bacteria</taxon>
        <taxon>Pseudomonadati</taxon>
        <taxon>Pseudomonadota</taxon>
        <taxon>Gammaproteobacteria</taxon>
        <taxon>Enterobacterales</taxon>
        <taxon>Hafniaceae</taxon>
        <taxon>Hafnia</taxon>
    </lineage>
</organism>
<evidence type="ECO:0008006" key="4">
    <source>
        <dbReference type="Google" id="ProtNLM"/>
    </source>
</evidence>
<dbReference type="EMBL" id="BMFZ01000003">
    <property type="protein sequence ID" value="GGA40636.1"/>
    <property type="molecule type" value="Genomic_DNA"/>
</dbReference>
<evidence type="ECO:0000313" key="3">
    <source>
        <dbReference type="Proteomes" id="UP000627464"/>
    </source>
</evidence>
<feature type="region of interest" description="Disordered" evidence="1">
    <location>
        <begin position="98"/>
        <end position="158"/>
    </location>
</feature>
<proteinExistence type="predicted"/>
<keyword evidence="3" id="KW-1185">Reference proteome</keyword>
<dbReference type="Proteomes" id="UP000627464">
    <property type="component" value="Unassembled WGS sequence"/>
</dbReference>
<comment type="caution">
    <text evidence="2">The sequence shown here is derived from an EMBL/GenBank/DDBJ whole genome shotgun (WGS) entry which is preliminary data.</text>
</comment>
<evidence type="ECO:0000313" key="2">
    <source>
        <dbReference type="EMBL" id="GGA40636.1"/>
    </source>
</evidence>
<dbReference type="Pfam" id="PF10697">
    <property type="entry name" value="DUF2502"/>
    <property type="match status" value="1"/>
</dbReference>
<feature type="compositionally biased region" description="Polar residues" evidence="1">
    <location>
        <begin position="137"/>
        <end position="146"/>
    </location>
</feature>
<reference evidence="3" key="1">
    <citation type="journal article" date="2019" name="Int. J. Syst. Evol. Microbiol.">
        <title>The Global Catalogue of Microorganisms (GCM) 10K type strain sequencing project: providing services to taxonomists for standard genome sequencing and annotation.</title>
        <authorList>
            <consortium name="The Broad Institute Genomics Platform"/>
            <consortium name="The Broad Institute Genome Sequencing Center for Infectious Disease"/>
            <person name="Wu L."/>
            <person name="Ma J."/>
        </authorList>
    </citation>
    <scope>NUCLEOTIDE SEQUENCE [LARGE SCALE GENOMIC DNA]</scope>
    <source>
        <strain evidence="3">CGMCC 1.12806</strain>
    </source>
</reference>
<protein>
    <recommendedName>
        <fullName evidence="4">DUF2502 domain-containing protein</fullName>
    </recommendedName>
</protein>
<dbReference type="InterPro" id="IPR019638">
    <property type="entry name" value="DUF2502"/>
</dbReference>
<feature type="compositionally biased region" description="Basic and acidic residues" evidence="1">
    <location>
        <begin position="112"/>
        <end position="136"/>
    </location>
</feature>